<keyword evidence="4 7" id="KW-0812">Transmembrane</keyword>
<reference evidence="9 10" key="1">
    <citation type="submission" date="2016-11" db="EMBL/GenBank/DDBJ databases">
        <authorList>
            <person name="Jaros S."/>
            <person name="Januszkiewicz K."/>
            <person name="Wedrychowicz H."/>
        </authorList>
    </citation>
    <scope>NUCLEOTIDE SEQUENCE [LARGE SCALE GENOMIC DNA]</scope>
    <source>
        <strain evidence="9 10">DSM 14809</strain>
    </source>
</reference>
<evidence type="ECO:0000256" key="6">
    <source>
        <dbReference type="ARBA" id="ARBA00023136"/>
    </source>
</evidence>
<proteinExistence type="inferred from homology"/>
<dbReference type="Proteomes" id="UP000184185">
    <property type="component" value="Unassembled WGS sequence"/>
</dbReference>
<dbReference type="OrthoDB" id="308958at2"/>
<evidence type="ECO:0000256" key="3">
    <source>
        <dbReference type="ARBA" id="ARBA00022475"/>
    </source>
</evidence>
<dbReference type="GO" id="GO:0005886">
    <property type="term" value="C:plasma membrane"/>
    <property type="evidence" value="ECO:0007669"/>
    <property type="project" value="UniProtKB-SubCell"/>
</dbReference>
<dbReference type="EMBL" id="FQYQ01000008">
    <property type="protein sequence ID" value="SHJ03704.1"/>
    <property type="molecule type" value="Genomic_DNA"/>
</dbReference>
<dbReference type="Gene3D" id="1.10.3720.10">
    <property type="entry name" value="MetI-like"/>
    <property type="match status" value="1"/>
</dbReference>
<dbReference type="PROSITE" id="PS50928">
    <property type="entry name" value="ABC_TM1"/>
    <property type="match status" value="1"/>
</dbReference>
<evidence type="ECO:0000256" key="1">
    <source>
        <dbReference type="ARBA" id="ARBA00004651"/>
    </source>
</evidence>
<dbReference type="STRING" id="185007.SAMN02910350_02118"/>
<feature type="domain" description="ABC transmembrane type-1" evidence="8">
    <location>
        <begin position="56"/>
        <end position="240"/>
    </location>
</feature>
<keyword evidence="5 7" id="KW-1133">Transmembrane helix</keyword>
<dbReference type="GO" id="GO:0055085">
    <property type="term" value="P:transmembrane transport"/>
    <property type="evidence" value="ECO:0007669"/>
    <property type="project" value="InterPro"/>
</dbReference>
<keyword evidence="2 7" id="KW-0813">Transport</keyword>
<dbReference type="InterPro" id="IPR000515">
    <property type="entry name" value="MetI-like"/>
</dbReference>
<evidence type="ECO:0000259" key="8">
    <source>
        <dbReference type="PROSITE" id="PS50928"/>
    </source>
</evidence>
<gene>
    <name evidence="9" type="ORF">SAMN02745725_01642</name>
</gene>
<evidence type="ECO:0000256" key="5">
    <source>
        <dbReference type="ARBA" id="ARBA00022989"/>
    </source>
</evidence>
<sequence>MNSTTSKNKKTIRLWAVIFWLIIWQLLSMYLDSDILLASPIKVVKSLCGLLGVISFWQSILFTFIRIFIGLIIANILGAVFAALSYTSIRFREFISVPVAVIKSTPVASFIILVLIWIPSRNLSVFISFLMAFPVIYTNILQGLLSMDEKMLEMARVFKIPLRRRLRFIYIPEVIPFYHAAATLSNAMSFKAGIAAEIIGLPQGSIGERLYEAKIYLNTPELFAWTIVIIVLSIVFNRAFAYFINRLMNRIEGR</sequence>
<comment type="subcellular location">
    <subcellularLocation>
        <location evidence="1 7">Cell membrane</location>
        <topology evidence="1 7">Multi-pass membrane protein</topology>
    </subcellularLocation>
</comment>
<comment type="similarity">
    <text evidence="7">Belongs to the binding-protein-dependent transport system permease family.</text>
</comment>
<dbReference type="Pfam" id="PF00528">
    <property type="entry name" value="BPD_transp_1"/>
    <property type="match status" value="1"/>
</dbReference>
<evidence type="ECO:0000313" key="9">
    <source>
        <dbReference type="EMBL" id="SHJ03704.1"/>
    </source>
</evidence>
<feature type="transmembrane region" description="Helical" evidence="7">
    <location>
        <begin position="94"/>
        <end position="118"/>
    </location>
</feature>
<keyword evidence="6 7" id="KW-0472">Membrane</keyword>
<dbReference type="PANTHER" id="PTHR30151:SF0">
    <property type="entry name" value="ABC TRANSPORTER PERMEASE PROTEIN MJ0413-RELATED"/>
    <property type="match status" value="1"/>
</dbReference>
<dbReference type="PANTHER" id="PTHR30151">
    <property type="entry name" value="ALKANE SULFONATE ABC TRANSPORTER-RELATED, MEMBRANE SUBUNIT"/>
    <property type="match status" value="1"/>
</dbReference>
<protein>
    <submittedName>
        <fullName evidence="9">NitT/TauT family transport system permease protein</fullName>
    </submittedName>
</protein>
<evidence type="ECO:0000313" key="10">
    <source>
        <dbReference type="Proteomes" id="UP000184185"/>
    </source>
</evidence>
<dbReference type="InterPro" id="IPR035906">
    <property type="entry name" value="MetI-like_sf"/>
</dbReference>
<feature type="transmembrane region" description="Helical" evidence="7">
    <location>
        <begin position="222"/>
        <end position="244"/>
    </location>
</feature>
<feature type="transmembrane region" description="Helical" evidence="7">
    <location>
        <begin position="12"/>
        <end position="31"/>
    </location>
</feature>
<evidence type="ECO:0000256" key="4">
    <source>
        <dbReference type="ARBA" id="ARBA00022692"/>
    </source>
</evidence>
<dbReference type="SUPFAM" id="SSF161098">
    <property type="entry name" value="MetI-like"/>
    <property type="match status" value="1"/>
</dbReference>
<evidence type="ECO:0000256" key="7">
    <source>
        <dbReference type="RuleBase" id="RU363032"/>
    </source>
</evidence>
<keyword evidence="10" id="KW-1185">Reference proteome</keyword>
<organism evidence="9 10">
    <name type="scientific">Pseudobutyrivibrio xylanivorans DSM 14809</name>
    <dbReference type="NCBI Taxonomy" id="1123012"/>
    <lineage>
        <taxon>Bacteria</taxon>
        <taxon>Bacillati</taxon>
        <taxon>Bacillota</taxon>
        <taxon>Clostridia</taxon>
        <taxon>Lachnospirales</taxon>
        <taxon>Lachnospiraceae</taxon>
        <taxon>Pseudobutyrivibrio</taxon>
    </lineage>
</organism>
<dbReference type="AlphaFoldDB" id="A0A1M6G1E6"/>
<feature type="transmembrane region" description="Helical" evidence="7">
    <location>
        <begin position="67"/>
        <end position="87"/>
    </location>
</feature>
<feature type="transmembrane region" description="Helical" evidence="7">
    <location>
        <begin position="43"/>
        <end position="61"/>
    </location>
</feature>
<keyword evidence="3" id="KW-1003">Cell membrane</keyword>
<name>A0A1M6G1E6_PSEXY</name>
<feature type="transmembrane region" description="Helical" evidence="7">
    <location>
        <begin position="124"/>
        <end position="145"/>
    </location>
</feature>
<evidence type="ECO:0000256" key="2">
    <source>
        <dbReference type="ARBA" id="ARBA00022448"/>
    </source>
</evidence>
<accession>A0A1M6G1E6</accession>